<name>A0ABY4C2S8_9MICO</name>
<dbReference type="Proteomes" id="UP000832097">
    <property type="component" value="Chromosome"/>
</dbReference>
<keyword evidence="2" id="KW-1185">Reference proteome</keyword>
<evidence type="ECO:0000313" key="1">
    <source>
        <dbReference type="EMBL" id="UOE44321.1"/>
    </source>
</evidence>
<dbReference type="RefSeq" id="WP_243556029.1">
    <property type="nucleotide sequence ID" value="NZ_CP094528.1"/>
</dbReference>
<evidence type="ECO:0008006" key="3">
    <source>
        <dbReference type="Google" id="ProtNLM"/>
    </source>
</evidence>
<organism evidence="1 2">
    <name type="scientific">Agromyces larvae</name>
    <dbReference type="NCBI Taxonomy" id="2929802"/>
    <lineage>
        <taxon>Bacteria</taxon>
        <taxon>Bacillati</taxon>
        <taxon>Actinomycetota</taxon>
        <taxon>Actinomycetes</taxon>
        <taxon>Micrococcales</taxon>
        <taxon>Microbacteriaceae</taxon>
        <taxon>Agromyces</taxon>
    </lineage>
</organism>
<protein>
    <recommendedName>
        <fullName evidence="3">Methyltransferase FkbM domain-containing protein</fullName>
    </recommendedName>
</protein>
<gene>
    <name evidence="1" type="ORF">MTO99_00560</name>
</gene>
<evidence type="ECO:0000313" key="2">
    <source>
        <dbReference type="Proteomes" id="UP000832097"/>
    </source>
</evidence>
<dbReference type="EMBL" id="CP094528">
    <property type="protein sequence ID" value="UOE44321.1"/>
    <property type="molecule type" value="Genomic_DNA"/>
</dbReference>
<reference evidence="1 2" key="1">
    <citation type="submission" date="2022-03" db="EMBL/GenBank/DDBJ databases">
        <title>Mucilaginibacter sp. isolated from the gut of Protaetia brevitarsis seulensis larvae.</title>
        <authorList>
            <person name="Won M."/>
            <person name="Kim S.-J."/>
            <person name="Kwon S.-W."/>
        </authorList>
    </citation>
    <scope>NUCLEOTIDE SEQUENCE [LARGE SCALE GENOMIC DNA]</scope>
    <source>
        <strain evidence="1 2">CFWR-12</strain>
    </source>
</reference>
<proteinExistence type="predicted"/>
<accession>A0ABY4C2S8</accession>
<sequence>MSDILERFGVTEDLVAGSLRASGLSPRTADRATDVTRASLERAVELITPVRCGIPLMRIGPKRDGGYLVPDDLDGIEACFSPGVANFKDFEDDLARRFGVKSFMCDYTSDVELLRTPLIDGLQRFEKKWLDVGPSENNLDINDWVRANSSPGADLLLQMDIEGAEYRNLLHATDETLSRFRIIVLEVHSLQLLLESEFLYGIFLPVFERLARHFVCVHAHENNCCTSTKLGPDLIVPNVLELTLLRRDRVRNTPVEVQLPHAMDALNVVSRRRPRHLKGAIRRNADVRASRRNARRLSARWAVLYGPHLVFRRIPRRIVRAMRSRA</sequence>